<evidence type="ECO:0000313" key="1">
    <source>
        <dbReference type="EMBL" id="GAA5171999.1"/>
    </source>
</evidence>
<accession>A0ABP9R692</accession>
<gene>
    <name evidence="1" type="ORF">GCM10023342_07700</name>
</gene>
<comment type="caution">
    <text evidence="1">The sequence shown here is derived from an EMBL/GenBank/DDBJ whole genome shotgun (WGS) entry which is preliminary data.</text>
</comment>
<sequence>MTRLLPIGRAPERDECLTQRERLTLRHVHCKDSAWHNGCPRAAVTNAVDCHEWRANGGLPADVPRATE</sequence>
<reference evidence="2" key="1">
    <citation type="journal article" date="2019" name="Int. J. Syst. Evol. Microbiol.">
        <title>The Global Catalogue of Microorganisms (GCM) 10K type strain sequencing project: providing services to taxonomists for standard genome sequencing and annotation.</title>
        <authorList>
            <consortium name="The Broad Institute Genomics Platform"/>
            <consortium name="The Broad Institute Genome Sequencing Center for Infectious Disease"/>
            <person name="Wu L."/>
            <person name="Ma J."/>
        </authorList>
    </citation>
    <scope>NUCLEOTIDE SEQUENCE [LARGE SCALE GENOMIC DNA]</scope>
    <source>
        <strain evidence="2">JCM 18472</strain>
    </source>
</reference>
<organism evidence="1 2">
    <name type="scientific">Modicisalibacter zincidurans</name>
    <dbReference type="NCBI Taxonomy" id="1178777"/>
    <lineage>
        <taxon>Bacteria</taxon>
        <taxon>Pseudomonadati</taxon>
        <taxon>Pseudomonadota</taxon>
        <taxon>Gammaproteobacteria</taxon>
        <taxon>Oceanospirillales</taxon>
        <taxon>Halomonadaceae</taxon>
        <taxon>Modicisalibacter</taxon>
    </lineage>
</organism>
<dbReference type="EMBL" id="BAABKI010000010">
    <property type="protein sequence ID" value="GAA5171999.1"/>
    <property type="molecule type" value="Genomic_DNA"/>
</dbReference>
<proteinExistence type="predicted"/>
<protein>
    <submittedName>
        <fullName evidence="1">Uncharacterized protein</fullName>
    </submittedName>
</protein>
<evidence type="ECO:0000313" key="2">
    <source>
        <dbReference type="Proteomes" id="UP001500074"/>
    </source>
</evidence>
<name>A0ABP9R692_9GAMM</name>
<dbReference type="Proteomes" id="UP001500074">
    <property type="component" value="Unassembled WGS sequence"/>
</dbReference>
<keyword evidence="2" id="KW-1185">Reference proteome</keyword>